<name>A0A8S1YMK8_PAROT</name>
<sequence>MPNLLTPYNFPFVSPMHIKTANDQILIENLDFFLGTITSKKLMEYYKRFQVELEIPKLLGEIFSQVLCSFLFQLLSDLNKFKLKNTHLLLQDVLALLRILFQSNQTTVLEEVVQNDQQTLVRILNLILQFMIKQNNINDLESGLCLIFNNNINQSAIIQALTENLIISQIEQKSLPYDLERISKDLKQHYINKFQLNFKIFIKILSFTLLKTKIMENEEQNQYLCLICLKKKFAHYCGRPQNTQFGNLSRHCQKRHSGKTLYLNLKNSQLSSCNHHTSHFTFPPQIKIQQGQLPYIGYYPSIHYKNFILNLKAIDQIIEIILTDKFVHKLFQNLNKVQRTTL</sequence>
<comment type="caution">
    <text evidence="1">The sequence shown here is derived from an EMBL/GenBank/DDBJ whole genome shotgun (WGS) entry which is preliminary data.</text>
</comment>
<dbReference type="AlphaFoldDB" id="A0A8S1YMK8"/>
<accession>A0A8S1YMK8</accession>
<keyword evidence="2" id="KW-1185">Reference proteome</keyword>
<reference evidence="1" key="1">
    <citation type="submission" date="2021-01" db="EMBL/GenBank/DDBJ databases">
        <authorList>
            <consortium name="Genoscope - CEA"/>
            <person name="William W."/>
        </authorList>
    </citation>
    <scope>NUCLEOTIDE SEQUENCE</scope>
</reference>
<evidence type="ECO:0000313" key="1">
    <source>
        <dbReference type="EMBL" id="CAD8215149.1"/>
    </source>
</evidence>
<organism evidence="1 2">
    <name type="scientific">Paramecium octaurelia</name>
    <dbReference type="NCBI Taxonomy" id="43137"/>
    <lineage>
        <taxon>Eukaryota</taxon>
        <taxon>Sar</taxon>
        <taxon>Alveolata</taxon>
        <taxon>Ciliophora</taxon>
        <taxon>Intramacronucleata</taxon>
        <taxon>Oligohymenophorea</taxon>
        <taxon>Peniculida</taxon>
        <taxon>Parameciidae</taxon>
        <taxon>Paramecium</taxon>
    </lineage>
</organism>
<proteinExistence type="predicted"/>
<dbReference type="EMBL" id="CAJJDP010000213">
    <property type="protein sequence ID" value="CAD8215149.1"/>
    <property type="molecule type" value="Genomic_DNA"/>
</dbReference>
<evidence type="ECO:0000313" key="2">
    <source>
        <dbReference type="Proteomes" id="UP000683925"/>
    </source>
</evidence>
<protein>
    <submittedName>
        <fullName evidence="1">Uncharacterized protein</fullName>
    </submittedName>
</protein>
<dbReference type="Proteomes" id="UP000683925">
    <property type="component" value="Unassembled WGS sequence"/>
</dbReference>
<gene>
    <name evidence="1" type="ORF">POCTA_138.1.T2090006</name>
</gene>